<dbReference type="PRINTS" id="PR00248">
    <property type="entry name" value="GPCRMGR"/>
</dbReference>
<dbReference type="SMART" id="SM00079">
    <property type="entry name" value="PBPe"/>
    <property type="match status" value="1"/>
</dbReference>
<dbReference type="GO" id="GO:1901701">
    <property type="term" value="P:cellular response to oxygen-containing compound"/>
    <property type="evidence" value="ECO:0007669"/>
    <property type="project" value="UniProtKB-ARBA"/>
</dbReference>
<comment type="function">
    <text evidence="13">Glutamate-gated receptor that probably acts as non-selective cation channel.</text>
</comment>
<evidence type="ECO:0000256" key="3">
    <source>
        <dbReference type="ARBA" id="ARBA00022448"/>
    </source>
</evidence>
<dbReference type="Pfam" id="PF01094">
    <property type="entry name" value="ANF_receptor"/>
    <property type="match status" value="1"/>
</dbReference>
<evidence type="ECO:0000256" key="11">
    <source>
        <dbReference type="ARBA" id="ARBA00023286"/>
    </source>
</evidence>
<dbReference type="InterPro" id="IPR015683">
    <property type="entry name" value="Ionotropic_Glu_rcpt"/>
</dbReference>
<keyword evidence="9 13" id="KW-0675">Receptor</keyword>
<dbReference type="CDD" id="cd13686">
    <property type="entry name" value="GluR_Plant"/>
    <property type="match status" value="1"/>
</dbReference>
<keyword evidence="14" id="KW-1015">Disulfide bond</keyword>
<feature type="region of interest" description="Disordered" evidence="15">
    <location>
        <begin position="911"/>
        <end position="932"/>
    </location>
</feature>
<gene>
    <name evidence="19" type="ORF">D0Y65_032279</name>
</gene>
<dbReference type="InterPro" id="IPR000337">
    <property type="entry name" value="GPCR_3"/>
</dbReference>
<comment type="similarity">
    <text evidence="2 13">Belongs to the glutamate-gated ion channel (TC 1.A.10.1) family.</text>
</comment>
<evidence type="ECO:0000256" key="13">
    <source>
        <dbReference type="PIRNR" id="PIRNR037090"/>
    </source>
</evidence>
<keyword evidence="4 16" id="KW-0812">Transmembrane</keyword>
<organism evidence="19 20">
    <name type="scientific">Glycine soja</name>
    <name type="common">Wild soybean</name>
    <dbReference type="NCBI Taxonomy" id="3848"/>
    <lineage>
        <taxon>Eukaryota</taxon>
        <taxon>Viridiplantae</taxon>
        <taxon>Streptophyta</taxon>
        <taxon>Embryophyta</taxon>
        <taxon>Tracheophyta</taxon>
        <taxon>Spermatophyta</taxon>
        <taxon>Magnoliopsida</taxon>
        <taxon>eudicotyledons</taxon>
        <taxon>Gunneridae</taxon>
        <taxon>Pentapetalae</taxon>
        <taxon>rosids</taxon>
        <taxon>fabids</taxon>
        <taxon>Fabales</taxon>
        <taxon>Fabaceae</taxon>
        <taxon>Papilionoideae</taxon>
        <taxon>50 kb inversion clade</taxon>
        <taxon>NPAAA clade</taxon>
        <taxon>indigoferoid/millettioid clade</taxon>
        <taxon>Phaseoleae</taxon>
        <taxon>Glycine</taxon>
        <taxon>Glycine subgen. Soja</taxon>
    </lineage>
</organism>
<comment type="subcellular location">
    <subcellularLocation>
        <location evidence="1">Membrane</location>
        <topology evidence="1">Multi-pass membrane protein</topology>
    </subcellularLocation>
</comment>
<dbReference type="PIRSF" id="PIRSF037090">
    <property type="entry name" value="Iontro_Glu-like_rcpt_pln"/>
    <property type="match status" value="1"/>
</dbReference>
<dbReference type="Pfam" id="PF00060">
    <property type="entry name" value="Lig_chan"/>
    <property type="match status" value="1"/>
</dbReference>
<keyword evidence="10" id="KW-0325">Glycoprotein</keyword>
<name>A0A445ICP7_GLYSO</name>
<evidence type="ECO:0000313" key="20">
    <source>
        <dbReference type="Proteomes" id="UP000289340"/>
    </source>
</evidence>
<evidence type="ECO:0000256" key="2">
    <source>
        <dbReference type="ARBA" id="ARBA00008685"/>
    </source>
</evidence>
<dbReference type="InterPro" id="IPR028082">
    <property type="entry name" value="Peripla_BP_I"/>
</dbReference>
<reference evidence="19 20" key="1">
    <citation type="submission" date="2018-09" db="EMBL/GenBank/DDBJ databases">
        <title>A high-quality reference genome of wild soybean provides a powerful tool to mine soybean genomes.</title>
        <authorList>
            <person name="Xie M."/>
            <person name="Chung C.Y.L."/>
            <person name="Li M.-W."/>
            <person name="Wong F.-L."/>
            <person name="Chan T.-F."/>
            <person name="Lam H.-M."/>
        </authorList>
    </citation>
    <scope>NUCLEOTIDE SEQUENCE [LARGE SCALE GENOMIC DNA]</scope>
    <source>
        <strain evidence="20">cv. W05</strain>
        <tissue evidence="19">Hypocotyl of etiolated seedlings</tissue>
    </source>
</reference>
<feature type="transmembrane region" description="Helical" evidence="16">
    <location>
        <begin position="637"/>
        <end position="657"/>
    </location>
</feature>
<dbReference type="FunFam" id="3.40.190.10:FF:000054">
    <property type="entry name" value="Glutamate receptor"/>
    <property type="match status" value="1"/>
</dbReference>
<protein>
    <recommendedName>
        <fullName evidence="13">Glutamate receptor</fullName>
    </recommendedName>
</protein>
<evidence type="ECO:0000256" key="10">
    <source>
        <dbReference type="ARBA" id="ARBA00023180"/>
    </source>
</evidence>
<dbReference type="SUPFAM" id="SSF53822">
    <property type="entry name" value="Periplasmic binding protein-like I"/>
    <property type="match status" value="1"/>
</dbReference>
<evidence type="ECO:0000256" key="1">
    <source>
        <dbReference type="ARBA" id="ARBA00004141"/>
    </source>
</evidence>
<keyword evidence="5 17" id="KW-0732">Signal</keyword>
<keyword evidence="12 13" id="KW-0407">Ion channel</keyword>
<evidence type="ECO:0000256" key="6">
    <source>
        <dbReference type="ARBA" id="ARBA00022989"/>
    </source>
</evidence>
<dbReference type="InterPro" id="IPR001320">
    <property type="entry name" value="Iontro_rcpt_C"/>
</dbReference>
<evidence type="ECO:0000256" key="4">
    <source>
        <dbReference type="ARBA" id="ARBA00022692"/>
    </source>
</evidence>
<feature type="transmembrane region" description="Helical" evidence="16">
    <location>
        <begin position="880"/>
        <end position="900"/>
    </location>
</feature>
<evidence type="ECO:0000256" key="7">
    <source>
        <dbReference type="ARBA" id="ARBA00023065"/>
    </source>
</evidence>
<keyword evidence="6 16" id="KW-1133">Transmembrane helix</keyword>
<evidence type="ECO:0000256" key="5">
    <source>
        <dbReference type="ARBA" id="ARBA00022729"/>
    </source>
</evidence>
<evidence type="ECO:0000256" key="8">
    <source>
        <dbReference type="ARBA" id="ARBA00023136"/>
    </source>
</evidence>
<dbReference type="InterPro" id="IPR019594">
    <property type="entry name" value="Glu/Gly-bd"/>
</dbReference>
<proteinExistence type="inferred from homology"/>
<evidence type="ECO:0000256" key="17">
    <source>
        <dbReference type="SAM" id="SignalP"/>
    </source>
</evidence>
<evidence type="ECO:0000259" key="18">
    <source>
        <dbReference type="SMART" id="SM00079"/>
    </source>
</evidence>
<dbReference type="GO" id="GO:0009611">
    <property type="term" value="P:response to wounding"/>
    <property type="evidence" value="ECO:0007669"/>
    <property type="project" value="UniProtKB-ARBA"/>
</dbReference>
<feature type="signal peptide" evidence="17">
    <location>
        <begin position="1"/>
        <end position="34"/>
    </location>
</feature>
<dbReference type="Gene3D" id="1.10.287.70">
    <property type="match status" value="1"/>
</dbReference>
<evidence type="ECO:0000256" key="14">
    <source>
        <dbReference type="PIRSR" id="PIRSR037090-50"/>
    </source>
</evidence>
<dbReference type="InterPro" id="IPR017103">
    <property type="entry name" value="Iontropic_Glu_rcpt_pln"/>
</dbReference>
<feature type="chain" id="PRO_5019216506" description="Glutamate receptor" evidence="17">
    <location>
        <begin position="35"/>
        <end position="977"/>
    </location>
</feature>
<dbReference type="SUPFAM" id="SSF53850">
    <property type="entry name" value="Periplasmic binding protein-like II"/>
    <property type="match status" value="1"/>
</dbReference>
<dbReference type="Proteomes" id="UP000289340">
    <property type="component" value="Chromosome 11"/>
</dbReference>
<evidence type="ECO:0000256" key="16">
    <source>
        <dbReference type="SAM" id="Phobius"/>
    </source>
</evidence>
<dbReference type="FunFam" id="3.40.190.10:FF:000175">
    <property type="entry name" value="Glutamate receptor"/>
    <property type="match status" value="1"/>
</dbReference>
<dbReference type="GO" id="GO:0016020">
    <property type="term" value="C:membrane"/>
    <property type="evidence" value="ECO:0007669"/>
    <property type="project" value="UniProtKB-SubCell"/>
</dbReference>
<dbReference type="Pfam" id="PF10613">
    <property type="entry name" value="Lig_chan-Glu_bd"/>
    <property type="match status" value="1"/>
</dbReference>
<dbReference type="InterPro" id="IPR044440">
    <property type="entry name" value="GABAb_receptor_plant_PBP1"/>
</dbReference>
<comment type="caution">
    <text evidence="19">The sequence shown here is derived from an EMBL/GenBank/DDBJ whole genome shotgun (WGS) entry which is preliminary data.</text>
</comment>
<sequence>MEVLWVTRHGRMFEGRVLLLLVLFLWIPAQVVVGRTRTTITNSTTSSAPRVLRVGALFTLNSIIGRSAKPALMAAFEDVNADSSVLPGIQLKVILHDTNCSGFVGTMEVLLNHNLLGSTVCFIAREMPDASGFVAAKLALQLMEDEVIAAIGPQSSGIAHVISHVVNELHVPLVSFGATDPSLSSLQYPYFVRSTQSDYYQMHAIADLVDYYRWREVIAIYVDDDNGRNGITVLGDALSKKRAKISYKAAFPPGALKKDISDLLNGVNLMESRVFVLHVNPETFLNIFTIANKLGMMNSGYVWIASDALASTLDSLDPVDPNTMNLLQGVLVLRHHTPDTNEKKSFLSRMKRLKTKETPSFNSYALYAYDTVWLVARALDAFLKKGSVVSFSSDPKLLDTNGSMLHLQSLRVFDDGPSFLETILSTNFSGLTGTVQFDIERNRNHPAYDILNIGGSGMRRIGYWSNYSGLSVVTPEILYKKPPNTSTSSQQLYGVIWPGETAAKPRGWVFPNNGKPLRIAVPNRVSYKEFVSKDKNPPGVRGYCIDVFEAAINLLPYPVPREYILFGPGNRNPSYDDLASQVALNNYDAAVGDVTIVPNRTRILDFTQPYMESGLVVVVPVKETKSSPWSFLKPFTAQMWCVTGAFFIFVGTVVWILEHRHNPEFRGRPKKQLMTVFWFSFSTMFFSHRENTVSGLGRLVLIIWLFVVLIINSSYTASLTSILTVQQLSSQIEGIDSLISGTQPIGIQEGSFARKYLTEELNIQPSRIVTLKNMEAYIDALEKGPKDGGVVAVVDELPYIEILMSSTNCKVRTVGQEFTKSGWGFAFQRDSPLAVEMSTAILQLSENGDLQKIHDKWLLKHDCSAPDNDADLNKLSLSSFWGLFLICGIACLLALVAFSIRVLCQYTKFSPEPEQDDEETSPNRPTKGKRLFRSTTSFRDLIYFVDKKEKEIKEILRQKSKKRRRNLSLDGQSSSPT</sequence>
<keyword evidence="7 13" id="KW-0406">Ion transport</keyword>
<dbReference type="FunFam" id="1.10.287.70:FF:000037">
    <property type="entry name" value="Glutamate receptor"/>
    <property type="match status" value="1"/>
</dbReference>
<dbReference type="GO" id="GO:0015276">
    <property type="term" value="F:ligand-gated monoatomic ion channel activity"/>
    <property type="evidence" value="ECO:0007669"/>
    <property type="project" value="InterPro"/>
</dbReference>
<dbReference type="Gene3D" id="3.40.190.10">
    <property type="entry name" value="Periplasmic binding protein-like II"/>
    <property type="match status" value="2"/>
</dbReference>
<evidence type="ECO:0000313" key="19">
    <source>
        <dbReference type="EMBL" id="RZB83675.1"/>
    </source>
</evidence>
<evidence type="ECO:0000256" key="15">
    <source>
        <dbReference type="SAM" id="MobiDB-lite"/>
    </source>
</evidence>
<accession>A0A445ICP7</accession>
<keyword evidence="20" id="KW-1185">Reference proteome</keyword>
<evidence type="ECO:0000256" key="9">
    <source>
        <dbReference type="ARBA" id="ARBA00023170"/>
    </source>
</evidence>
<dbReference type="FunFam" id="3.40.50.2300:FF:000081">
    <property type="entry name" value="Glutamate receptor"/>
    <property type="match status" value="1"/>
</dbReference>
<evidence type="ECO:0000256" key="12">
    <source>
        <dbReference type="ARBA" id="ARBA00023303"/>
    </source>
</evidence>
<feature type="transmembrane region" description="Helical" evidence="16">
    <location>
        <begin position="701"/>
        <end position="725"/>
    </location>
</feature>
<dbReference type="PANTHER" id="PTHR18966">
    <property type="entry name" value="IONOTROPIC GLUTAMATE RECEPTOR"/>
    <property type="match status" value="1"/>
</dbReference>
<feature type="disulfide bond" evidence="14">
    <location>
        <begin position="809"/>
        <end position="863"/>
    </location>
</feature>
<feature type="domain" description="Ionotropic glutamate receptor C-terminal" evidence="18">
    <location>
        <begin position="518"/>
        <end position="860"/>
    </location>
</feature>
<dbReference type="AlphaFoldDB" id="A0A445ICP7"/>
<keyword evidence="11 13" id="KW-1071">Ligand-gated ion channel</keyword>
<dbReference type="Gene3D" id="3.40.50.2300">
    <property type="match status" value="2"/>
</dbReference>
<keyword evidence="8 13" id="KW-0472">Membrane</keyword>
<dbReference type="EMBL" id="QZWG01000011">
    <property type="protein sequence ID" value="RZB83675.1"/>
    <property type="molecule type" value="Genomic_DNA"/>
</dbReference>
<dbReference type="CDD" id="cd19990">
    <property type="entry name" value="PBP1_GABAb_receptor_plant"/>
    <property type="match status" value="1"/>
</dbReference>
<dbReference type="GO" id="GO:0004930">
    <property type="term" value="F:G protein-coupled receptor activity"/>
    <property type="evidence" value="ECO:0007669"/>
    <property type="project" value="InterPro"/>
</dbReference>
<dbReference type="InterPro" id="IPR001828">
    <property type="entry name" value="ANF_lig-bd_rcpt"/>
</dbReference>
<keyword evidence="3 13" id="KW-0813">Transport</keyword>